<feature type="active site" description="Involved in ionization of N3 of dUMP, leading to its activation" evidence="1">
    <location>
        <position position="196"/>
    </location>
</feature>
<keyword evidence="1" id="KW-0285">Flavoprotein</keyword>
<comment type="cofactor">
    <cofactor evidence="1">
        <name>FAD</name>
        <dbReference type="ChEBI" id="CHEBI:57692"/>
    </cofactor>
    <text evidence="1">Binds 4 FAD per tetramer. Each FAD binding site is formed by three monomers.</text>
</comment>
<dbReference type="GO" id="GO:0006235">
    <property type="term" value="P:dTTP biosynthetic process"/>
    <property type="evidence" value="ECO:0007669"/>
    <property type="project" value="UniProtKB-UniRule"/>
</dbReference>
<dbReference type="EMBL" id="MKVH01000024">
    <property type="protein sequence ID" value="OJX57003.1"/>
    <property type="molecule type" value="Genomic_DNA"/>
</dbReference>
<dbReference type="GO" id="GO:0006231">
    <property type="term" value="P:dTMP biosynthetic process"/>
    <property type="evidence" value="ECO:0007669"/>
    <property type="project" value="UniProtKB-UniRule"/>
</dbReference>
<proteinExistence type="inferred from homology"/>
<comment type="similarity">
    <text evidence="1">Belongs to the thymidylate synthase ThyX family.</text>
</comment>
<accession>A0A1M3KX98</accession>
<dbReference type="SUPFAM" id="SSF69796">
    <property type="entry name" value="Thymidylate synthase-complementing protein Thy1"/>
    <property type="match status" value="1"/>
</dbReference>
<dbReference type="GO" id="GO:0070402">
    <property type="term" value="F:NADPH binding"/>
    <property type="evidence" value="ECO:0007669"/>
    <property type="project" value="TreeGrafter"/>
</dbReference>
<name>A0A1M3KX98_9BACT</name>
<sequence>MNDVVGELIGKEFKCLDKGFIRLIDVMGDDSSIVQAARVSYGTGTKKVHEDRGLIRYLLRHLHTTPFEMVEFKFHVKLPIFVARQWIRHRTANVNEYSGRYSEMKDEFYVPSLDQIRPQSIVNKQGRGEEAFPQEQAEAIAERMRTTQDGLYDEYQDLLGENLAREIARINLPVSNYTEWYWKVDLHNLFHFLKLRIDPHAQYEIRVYGEAMAEIVRQIVPVAYEAFEDYILHSRRFSRNELRALRSYLTTLPDTVEALEPFGLKGREAREFLDKLRDTFA</sequence>
<feature type="binding site" evidence="1">
    <location>
        <position position="191"/>
    </location>
    <ligand>
        <name>FAD</name>
        <dbReference type="ChEBI" id="CHEBI:57692"/>
        <note>ligand shared between neighboring subunits</note>
    </ligand>
</feature>
<dbReference type="InterPro" id="IPR003669">
    <property type="entry name" value="Thymidylate_synthase_ThyX"/>
</dbReference>
<dbReference type="HAMAP" id="MF_01408">
    <property type="entry name" value="ThyX"/>
    <property type="match status" value="1"/>
</dbReference>
<feature type="binding site" evidence="1">
    <location>
        <begin position="85"/>
        <end position="88"/>
    </location>
    <ligand>
        <name>dUMP</name>
        <dbReference type="ChEBI" id="CHEBI:246422"/>
        <note>ligand shared between dimeric partners</note>
    </ligand>
</feature>
<keyword evidence="1" id="KW-0545">Nucleotide biosynthesis</keyword>
<keyword evidence="1" id="KW-0521">NADP</keyword>
<reference evidence="2 3" key="1">
    <citation type="submission" date="2016-09" db="EMBL/GenBank/DDBJ databases">
        <title>Genome-resolved meta-omics ties microbial dynamics to process performance in biotechnology for thiocyanate degradation.</title>
        <authorList>
            <person name="Kantor R.S."/>
            <person name="Huddy R.J."/>
            <person name="Iyer R."/>
            <person name="Thomas B.C."/>
            <person name="Brown C.T."/>
            <person name="Anantharaman K."/>
            <person name="Tringe S."/>
            <person name="Hettich R.L."/>
            <person name="Harrison S.T."/>
            <person name="Banfield J.F."/>
        </authorList>
    </citation>
    <scope>NUCLEOTIDE SEQUENCE [LARGE SCALE GENOMIC DNA]</scope>
    <source>
        <strain evidence="2">59-99</strain>
    </source>
</reference>
<feature type="binding site" description="in other chain" evidence="1">
    <location>
        <position position="169"/>
    </location>
    <ligand>
        <name>dUMP</name>
        <dbReference type="ChEBI" id="CHEBI:246422"/>
        <note>ligand shared between dimeric partners</note>
    </ligand>
</feature>
<comment type="pathway">
    <text evidence="1">Pyrimidine metabolism; dTTP biosynthesis.</text>
</comment>
<comment type="caution">
    <text evidence="2">The sequence shown here is derived from an EMBL/GenBank/DDBJ whole genome shotgun (WGS) entry which is preliminary data.</text>
</comment>
<feature type="binding site" evidence="1">
    <location>
        <begin position="185"/>
        <end position="187"/>
    </location>
    <ligand>
        <name>FAD</name>
        <dbReference type="ChEBI" id="CHEBI:57692"/>
        <note>ligand shared between neighboring subunits</note>
    </ligand>
</feature>
<dbReference type="Gene3D" id="3.30.1360.170">
    <property type="match status" value="1"/>
</dbReference>
<dbReference type="GO" id="GO:0004799">
    <property type="term" value="F:thymidylate synthase activity"/>
    <property type="evidence" value="ECO:0007669"/>
    <property type="project" value="TreeGrafter"/>
</dbReference>
<dbReference type="EC" id="2.1.1.148" evidence="1"/>
<dbReference type="STRING" id="1895771.BGO89_10825"/>
<gene>
    <name evidence="1" type="primary">thyX</name>
    <name evidence="2" type="ORF">BGO89_10825</name>
</gene>
<dbReference type="PROSITE" id="PS51331">
    <property type="entry name" value="THYX"/>
    <property type="match status" value="1"/>
</dbReference>
<dbReference type="PANTHER" id="PTHR34934">
    <property type="entry name" value="FLAVIN-DEPENDENT THYMIDYLATE SYNTHASE"/>
    <property type="match status" value="1"/>
</dbReference>
<evidence type="ECO:0000256" key="1">
    <source>
        <dbReference type="HAMAP-Rule" id="MF_01408"/>
    </source>
</evidence>
<dbReference type="CDD" id="cd20175">
    <property type="entry name" value="ThyX"/>
    <property type="match status" value="1"/>
</dbReference>
<comment type="subunit">
    <text evidence="1">Homotetramer.</text>
</comment>
<protein>
    <recommendedName>
        <fullName evidence="1">Flavin-dependent thymidylate synthase</fullName>
        <shortName evidence="1">FDTS</shortName>
        <ecNumber evidence="1">2.1.1.148</ecNumber>
    </recommendedName>
    <alternativeName>
        <fullName evidence="1">FAD-dependent thymidylate synthase</fullName>
    </alternativeName>
    <alternativeName>
        <fullName evidence="1">Thymidylate synthase ThyX</fullName>
        <shortName evidence="1">TS</shortName>
        <shortName evidence="1">TSase</shortName>
    </alternativeName>
</protein>
<dbReference type="Proteomes" id="UP000184233">
    <property type="component" value="Unassembled WGS sequence"/>
</dbReference>
<comment type="function">
    <text evidence="1">Catalyzes the reductive methylation of 2'-deoxyuridine-5'-monophosphate (dUMP) to 2'-deoxythymidine-5'-monophosphate (dTMP) while utilizing 5,10-methylenetetrahydrofolate (mTHF) as the methyl donor, and NADPH and FADH(2) as the reductant.</text>
</comment>
<evidence type="ECO:0000313" key="2">
    <source>
        <dbReference type="EMBL" id="OJX57003.1"/>
    </source>
</evidence>
<dbReference type="UniPathway" id="UPA00575"/>
<feature type="binding site" evidence="1">
    <location>
        <position position="196"/>
    </location>
    <ligand>
        <name>dUMP</name>
        <dbReference type="ChEBI" id="CHEBI:246422"/>
        <note>ligand shared between dimeric partners</note>
    </ligand>
</feature>
<dbReference type="InterPro" id="IPR036098">
    <property type="entry name" value="Thymidylate_synthase_ThyX_sf"/>
</dbReference>
<dbReference type="GO" id="GO:0050660">
    <property type="term" value="F:flavin adenine dinucleotide binding"/>
    <property type="evidence" value="ECO:0007669"/>
    <property type="project" value="UniProtKB-UniRule"/>
</dbReference>
<organism evidence="2 3">
    <name type="scientific">Candidatus Kapaibacterium thiocyanatum</name>
    <dbReference type="NCBI Taxonomy" id="1895771"/>
    <lineage>
        <taxon>Bacteria</taxon>
        <taxon>Pseudomonadati</taxon>
        <taxon>Candidatus Kapaibacteriota</taxon>
        <taxon>Candidatus Kapaibacteriia</taxon>
        <taxon>Candidatus Kapaibacteriales</taxon>
        <taxon>Candidatus Kapaibacteriaceae</taxon>
        <taxon>Candidatus Kapaibacterium</taxon>
    </lineage>
</organism>
<evidence type="ECO:0000313" key="3">
    <source>
        <dbReference type="Proteomes" id="UP000184233"/>
    </source>
</evidence>
<dbReference type="NCBIfam" id="TIGR02170">
    <property type="entry name" value="thyX"/>
    <property type="match status" value="1"/>
</dbReference>
<feature type="binding site" description="in other chain" evidence="1">
    <location>
        <begin position="96"/>
        <end position="100"/>
    </location>
    <ligand>
        <name>dUMP</name>
        <dbReference type="ChEBI" id="CHEBI:246422"/>
        <note>ligand shared between dimeric partners</note>
    </ligand>
</feature>
<keyword evidence="1" id="KW-0808">Transferase</keyword>
<comment type="catalytic activity">
    <reaction evidence="1">
        <text>dUMP + (6R)-5,10-methylene-5,6,7,8-tetrahydrofolate + NADPH + H(+) = dTMP + (6S)-5,6,7,8-tetrahydrofolate + NADP(+)</text>
        <dbReference type="Rhea" id="RHEA:29043"/>
        <dbReference type="ChEBI" id="CHEBI:15378"/>
        <dbReference type="ChEBI" id="CHEBI:15636"/>
        <dbReference type="ChEBI" id="CHEBI:57453"/>
        <dbReference type="ChEBI" id="CHEBI:57783"/>
        <dbReference type="ChEBI" id="CHEBI:58349"/>
        <dbReference type="ChEBI" id="CHEBI:63528"/>
        <dbReference type="ChEBI" id="CHEBI:246422"/>
        <dbReference type="EC" id="2.1.1.148"/>
    </reaction>
</comment>
<keyword evidence="1" id="KW-0489">Methyltransferase</keyword>
<dbReference type="PANTHER" id="PTHR34934:SF1">
    <property type="entry name" value="FLAVIN-DEPENDENT THYMIDYLATE SYNTHASE"/>
    <property type="match status" value="1"/>
</dbReference>
<dbReference type="GO" id="GO:0032259">
    <property type="term" value="P:methylation"/>
    <property type="evidence" value="ECO:0007669"/>
    <property type="project" value="UniProtKB-KW"/>
</dbReference>
<feature type="binding site" evidence="1">
    <location>
        <begin position="88"/>
        <end position="90"/>
    </location>
    <ligand>
        <name>FAD</name>
        <dbReference type="ChEBI" id="CHEBI:57692"/>
        <note>ligand shared between neighboring subunits</note>
    </ligand>
</feature>
<feature type="binding site" evidence="1">
    <location>
        <position position="96"/>
    </location>
    <ligand>
        <name>FAD</name>
        <dbReference type="ChEBI" id="CHEBI:57692"/>
        <note>ligand shared between neighboring subunits</note>
    </ligand>
</feature>
<dbReference type="GO" id="GO:0050797">
    <property type="term" value="F:thymidylate synthase (FAD) activity"/>
    <property type="evidence" value="ECO:0007669"/>
    <property type="project" value="UniProtKB-UniRule"/>
</dbReference>
<feature type="binding site" evidence="1">
    <location>
        <position position="65"/>
    </location>
    <ligand>
        <name>FAD</name>
        <dbReference type="ChEBI" id="CHEBI:57692"/>
        <note>ligand shared between neighboring subunits</note>
    </ligand>
</feature>
<keyword evidence="1" id="KW-0274">FAD</keyword>
<dbReference type="Pfam" id="PF02511">
    <property type="entry name" value="Thy1"/>
    <property type="match status" value="1"/>
</dbReference>
<dbReference type="AlphaFoldDB" id="A0A1M3KX98"/>